<dbReference type="InterPro" id="IPR050167">
    <property type="entry name" value="Ser_Thr_protein_kinase"/>
</dbReference>
<name>A0ABR2GVK0_9EUKA</name>
<sequence length="293" mass="33409">MAQIEQYLISLDRYQVVSKIGSGGFGNVLLIEDKSTKEKFVAKISHMDDEDSRERDLNAIKLMGELQHPNIVKFVGYSPVDFNGDNHLTMIFSYASNGSLSNVIKSNKIDNTTRQIILVGICGGMKYLHGKNIMHRDLKPDNILIDGDFHPQITDFILYAKYEEGKEFDIVGTPIYMAPEVAKNDNKYDMSIDVYSFAIVMFQLLTGSDKPYDLSKIKNKFTFIKSIISGLRPEFNVPVKEPLQTLIKQCWSEKPSDRLTFEQLFQKLAYEPEYYLDDVDAGKVKSYADSINH</sequence>
<evidence type="ECO:0000313" key="7">
    <source>
        <dbReference type="EMBL" id="KAK8837949.1"/>
    </source>
</evidence>
<evidence type="ECO:0000256" key="3">
    <source>
        <dbReference type="ARBA" id="ARBA00022840"/>
    </source>
</evidence>
<dbReference type="Proteomes" id="UP001470230">
    <property type="component" value="Unassembled WGS sequence"/>
</dbReference>
<evidence type="ECO:0000259" key="6">
    <source>
        <dbReference type="PROSITE" id="PS50011"/>
    </source>
</evidence>
<organism evidence="7 8">
    <name type="scientific">Tritrichomonas musculus</name>
    <dbReference type="NCBI Taxonomy" id="1915356"/>
    <lineage>
        <taxon>Eukaryota</taxon>
        <taxon>Metamonada</taxon>
        <taxon>Parabasalia</taxon>
        <taxon>Tritrichomonadida</taxon>
        <taxon>Tritrichomonadidae</taxon>
        <taxon>Tritrichomonas</taxon>
    </lineage>
</organism>
<dbReference type="InterPro" id="IPR011009">
    <property type="entry name" value="Kinase-like_dom_sf"/>
</dbReference>
<keyword evidence="1 5" id="KW-0418">Kinase</keyword>
<reference evidence="7 8" key="1">
    <citation type="submission" date="2024-04" db="EMBL/GenBank/DDBJ databases">
        <title>Tritrichomonas musculus Genome.</title>
        <authorList>
            <person name="Alves-Ferreira E."/>
            <person name="Grigg M."/>
            <person name="Lorenzi H."/>
            <person name="Galac M."/>
        </authorList>
    </citation>
    <scope>NUCLEOTIDE SEQUENCE [LARGE SCALE GENOMIC DNA]</scope>
    <source>
        <strain evidence="7 8">EAF2021</strain>
    </source>
</reference>
<dbReference type="SMART" id="SM00220">
    <property type="entry name" value="S_TKc"/>
    <property type="match status" value="1"/>
</dbReference>
<comment type="caution">
    <text evidence="7">The sequence shown here is derived from an EMBL/GenBank/DDBJ whole genome shotgun (WGS) entry which is preliminary data.</text>
</comment>
<dbReference type="Gene3D" id="1.10.510.10">
    <property type="entry name" value="Transferase(Phosphotransferase) domain 1"/>
    <property type="match status" value="1"/>
</dbReference>
<proteinExistence type="inferred from homology"/>
<keyword evidence="3 4" id="KW-0067">ATP-binding</keyword>
<dbReference type="InterPro" id="IPR001245">
    <property type="entry name" value="Ser-Thr/Tyr_kinase_cat_dom"/>
</dbReference>
<evidence type="ECO:0000256" key="1">
    <source>
        <dbReference type="ARBA" id="ARBA00022527"/>
    </source>
</evidence>
<dbReference type="PANTHER" id="PTHR23257">
    <property type="entry name" value="SERINE-THREONINE PROTEIN KINASE"/>
    <property type="match status" value="1"/>
</dbReference>
<keyword evidence="2 4" id="KW-0547">Nucleotide-binding</keyword>
<evidence type="ECO:0000256" key="4">
    <source>
        <dbReference type="PROSITE-ProRule" id="PRU10141"/>
    </source>
</evidence>
<evidence type="ECO:0000256" key="2">
    <source>
        <dbReference type="ARBA" id="ARBA00022741"/>
    </source>
</evidence>
<dbReference type="InterPro" id="IPR008271">
    <property type="entry name" value="Ser/Thr_kinase_AS"/>
</dbReference>
<keyword evidence="8" id="KW-1185">Reference proteome</keyword>
<gene>
    <name evidence="7" type="ORF">M9Y10_035892</name>
</gene>
<keyword evidence="1 5" id="KW-0808">Transferase</keyword>
<feature type="binding site" evidence="4">
    <location>
        <position position="43"/>
    </location>
    <ligand>
        <name>ATP</name>
        <dbReference type="ChEBI" id="CHEBI:30616"/>
    </ligand>
</feature>
<dbReference type="PROSITE" id="PS50011">
    <property type="entry name" value="PROTEIN_KINASE_DOM"/>
    <property type="match status" value="1"/>
</dbReference>
<dbReference type="Pfam" id="PF00069">
    <property type="entry name" value="Pkinase"/>
    <property type="match status" value="1"/>
</dbReference>
<dbReference type="InterPro" id="IPR017441">
    <property type="entry name" value="Protein_kinase_ATP_BS"/>
</dbReference>
<dbReference type="PRINTS" id="PR00109">
    <property type="entry name" value="TYRKINASE"/>
</dbReference>
<dbReference type="PROSITE" id="PS00108">
    <property type="entry name" value="PROTEIN_KINASE_ST"/>
    <property type="match status" value="1"/>
</dbReference>
<comment type="similarity">
    <text evidence="5">Belongs to the protein kinase superfamily.</text>
</comment>
<evidence type="ECO:0000256" key="5">
    <source>
        <dbReference type="RuleBase" id="RU000304"/>
    </source>
</evidence>
<evidence type="ECO:0000313" key="8">
    <source>
        <dbReference type="Proteomes" id="UP001470230"/>
    </source>
</evidence>
<accession>A0ABR2GVK0</accession>
<dbReference type="EMBL" id="JAPFFF010000057">
    <property type="protein sequence ID" value="KAK8837949.1"/>
    <property type="molecule type" value="Genomic_DNA"/>
</dbReference>
<dbReference type="InterPro" id="IPR000719">
    <property type="entry name" value="Prot_kinase_dom"/>
</dbReference>
<keyword evidence="1 5" id="KW-0723">Serine/threonine-protein kinase</keyword>
<protein>
    <recommendedName>
        <fullName evidence="6">Protein kinase domain-containing protein</fullName>
    </recommendedName>
</protein>
<dbReference type="SUPFAM" id="SSF56112">
    <property type="entry name" value="Protein kinase-like (PK-like)"/>
    <property type="match status" value="1"/>
</dbReference>
<feature type="domain" description="Protein kinase" evidence="6">
    <location>
        <begin position="14"/>
        <end position="276"/>
    </location>
</feature>
<dbReference type="PROSITE" id="PS00107">
    <property type="entry name" value="PROTEIN_KINASE_ATP"/>
    <property type="match status" value="1"/>
</dbReference>